<dbReference type="OMA" id="APEWKEK"/>
<accession>A0A8C6S2H6</accession>
<dbReference type="InterPro" id="IPR036188">
    <property type="entry name" value="FAD/NAD-bd_sf"/>
</dbReference>
<dbReference type="Ensembl" id="ENSNGAT00000031879.1">
    <property type="protein sequence ID" value="ENSNGAP00000026152.1"/>
    <property type="gene ID" value="ENSNGAG00000023875.1"/>
</dbReference>
<evidence type="ECO:0000313" key="2">
    <source>
        <dbReference type="Proteomes" id="UP000694381"/>
    </source>
</evidence>
<reference evidence="1" key="1">
    <citation type="submission" date="2025-08" db="UniProtKB">
        <authorList>
            <consortium name="Ensembl"/>
        </authorList>
    </citation>
    <scope>IDENTIFICATION</scope>
</reference>
<dbReference type="GeneTree" id="ENSGT00940000159117"/>
<dbReference type="Gene3D" id="3.50.50.60">
    <property type="entry name" value="FAD/NAD(P)-binding domain"/>
    <property type="match status" value="1"/>
</dbReference>
<protein>
    <submittedName>
        <fullName evidence="1">Microtubule associated monooxygenase, calponin and LIM domain containing 1</fullName>
    </submittedName>
</protein>
<dbReference type="AlphaFoldDB" id="A0A8C6S2H6"/>
<keyword evidence="2" id="KW-1185">Reference proteome</keyword>
<reference evidence="1" key="2">
    <citation type="submission" date="2025-09" db="UniProtKB">
        <authorList>
            <consortium name="Ensembl"/>
        </authorList>
    </citation>
    <scope>IDENTIFICATION</scope>
</reference>
<proteinExistence type="predicted"/>
<sequence length="43" mass="4359">MASPASANPAHAHFESFVQAQLCQEVLSSFQGLCGALGLEPGG</sequence>
<gene>
    <name evidence="1" type="primary">Mical1</name>
</gene>
<name>A0A8C6S2H6_NANGA</name>
<dbReference type="Proteomes" id="UP000694381">
    <property type="component" value="Unassembled WGS sequence"/>
</dbReference>
<evidence type="ECO:0000313" key="1">
    <source>
        <dbReference type="Ensembl" id="ENSNGAP00000026152.1"/>
    </source>
</evidence>
<organism evidence="1 2">
    <name type="scientific">Nannospalax galili</name>
    <name type="common">Northern Israeli blind subterranean mole rat</name>
    <name type="synonym">Spalax galili</name>
    <dbReference type="NCBI Taxonomy" id="1026970"/>
    <lineage>
        <taxon>Eukaryota</taxon>
        <taxon>Metazoa</taxon>
        <taxon>Chordata</taxon>
        <taxon>Craniata</taxon>
        <taxon>Vertebrata</taxon>
        <taxon>Euteleostomi</taxon>
        <taxon>Mammalia</taxon>
        <taxon>Eutheria</taxon>
        <taxon>Euarchontoglires</taxon>
        <taxon>Glires</taxon>
        <taxon>Rodentia</taxon>
        <taxon>Myomorpha</taxon>
        <taxon>Muroidea</taxon>
        <taxon>Spalacidae</taxon>
        <taxon>Spalacinae</taxon>
        <taxon>Nannospalax</taxon>
    </lineage>
</organism>